<name>I3X5W8_SINF2</name>
<evidence type="ECO:0000313" key="2">
    <source>
        <dbReference type="Proteomes" id="UP000006180"/>
    </source>
</evidence>
<protein>
    <submittedName>
        <fullName evidence="1">Uncharacterized protein</fullName>
    </submittedName>
</protein>
<dbReference type="Proteomes" id="UP000006180">
    <property type="component" value="Chromosome"/>
</dbReference>
<proteinExistence type="predicted"/>
<dbReference type="EMBL" id="CP003563">
    <property type="protein sequence ID" value="AFL51274.1"/>
    <property type="molecule type" value="Genomic_DNA"/>
</dbReference>
<dbReference type="AlphaFoldDB" id="I3X5W8"/>
<accession>I3X5W8</accession>
<dbReference type="KEGG" id="sfd:USDA257_c27000"/>
<evidence type="ECO:0000313" key="1">
    <source>
        <dbReference type="EMBL" id="AFL51274.1"/>
    </source>
</evidence>
<sequence>MASSAAQQVQEDMALIAGARKPTSRGVGFAFSSITAWSRSTRLSSWVDRLQEVEHSSRGLARACG</sequence>
<dbReference type="HOGENOM" id="CLU_2847487_0_0_5"/>
<organism evidence="1 2">
    <name type="scientific">Sinorhizobium fredii (strain USDA 257)</name>
    <dbReference type="NCBI Taxonomy" id="1185652"/>
    <lineage>
        <taxon>Bacteria</taxon>
        <taxon>Pseudomonadati</taxon>
        <taxon>Pseudomonadota</taxon>
        <taxon>Alphaproteobacteria</taxon>
        <taxon>Hyphomicrobiales</taxon>
        <taxon>Rhizobiaceae</taxon>
        <taxon>Sinorhizobium/Ensifer group</taxon>
        <taxon>Sinorhizobium</taxon>
    </lineage>
</organism>
<gene>
    <name evidence="1" type="ORF">USDA257_c27000</name>
</gene>
<reference evidence="1 2" key="1">
    <citation type="journal article" date="2012" name="J. Bacteriol.">
        <title>Complete genome sequence of the broad-host-range strain Sinorhizobium fredii USDA257.</title>
        <authorList>
            <person name="Schuldes J."/>
            <person name="Rodriguez Orbegoso M."/>
            <person name="Schmeisser C."/>
            <person name="Krishnan H.B."/>
            <person name="Daniel R."/>
            <person name="Streit W.R."/>
        </authorList>
    </citation>
    <scope>NUCLEOTIDE SEQUENCE [LARGE SCALE GENOMIC DNA]</scope>
    <source>
        <strain evidence="1 2">USDA 257</strain>
    </source>
</reference>
<dbReference type="PATRIC" id="fig|1185652.3.peg.2794"/>